<dbReference type="KEGG" id="glt:GlitD10_1501"/>
<dbReference type="InterPro" id="IPR000595">
    <property type="entry name" value="cNMP-bd_dom"/>
</dbReference>
<keyword evidence="2" id="KW-0238">DNA-binding</keyword>
<dbReference type="Gene3D" id="1.10.10.10">
    <property type="entry name" value="Winged helix-like DNA-binding domain superfamily/Winged helix DNA-binding domain"/>
    <property type="match status" value="1"/>
</dbReference>
<dbReference type="InterPro" id="IPR036390">
    <property type="entry name" value="WH_DNA-bd_sf"/>
</dbReference>
<evidence type="ECO:0000256" key="1">
    <source>
        <dbReference type="ARBA" id="ARBA00023015"/>
    </source>
</evidence>
<name>A0A1J0AD35_9CYAN</name>
<dbReference type="SUPFAM" id="SSF51206">
    <property type="entry name" value="cAMP-binding domain-like"/>
    <property type="match status" value="1"/>
</dbReference>
<dbReference type="CDD" id="cd00038">
    <property type="entry name" value="CAP_ED"/>
    <property type="match status" value="1"/>
</dbReference>
<sequence length="243" mass="27167">MEKSTPEILVALRHSPLFEGWSSTALERMSQRLFLAHHEPDKLLIMEEDGGGTVYFIIEGWVKIRTHNREGREITLNILGPGEIFGEMAALAASARSCDVLSVTHLVLGSLSAREFMNVVQTEPLMGLRLSQLMARRLRQLNRRLRVRESDSVARVVDVLLFLAEGQGRTSAQGIEIPNLPHRELGSLSGLTRETVTRVLRKLEQEGMIERLTGKTARRDEEGSNTRGLIRVPNLAQLESLLG</sequence>
<reference evidence="6 7" key="1">
    <citation type="submission" date="2016-10" db="EMBL/GenBank/DDBJ databases">
        <title>Description of Gloeomargarita lithophora gen. nov., sp. nov., a thylakoid-bearing basal-branching cyanobacterium with intracellular carbonates, and proposal for Gloeomargaritales ord. nov.</title>
        <authorList>
            <person name="Moreira D."/>
            <person name="Tavera R."/>
            <person name="Benzerara K."/>
            <person name="Skouri-Panet F."/>
            <person name="Couradeau E."/>
            <person name="Gerard E."/>
            <person name="Loussert C."/>
            <person name="Novelo E."/>
            <person name="Zivanovic Y."/>
            <person name="Lopez-Garcia P."/>
        </authorList>
    </citation>
    <scope>NUCLEOTIDE SEQUENCE [LARGE SCALE GENOMIC DNA]</scope>
    <source>
        <strain evidence="6 7">D10</strain>
    </source>
</reference>
<dbReference type="InterPro" id="IPR018490">
    <property type="entry name" value="cNMP-bd_dom_sf"/>
</dbReference>
<gene>
    <name evidence="6" type="ORF">GlitD10_1501</name>
</gene>
<dbReference type="RefSeq" id="WP_071454349.1">
    <property type="nucleotide sequence ID" value="NZ_CP017675.1"/>
</dbReference>
<evidence type="ECO:0000313" key="6">
    <source>
        <dbReference type="EMBL" id="APB33824.1"/>
    </source>
</evidence>
<evidence type="ECO:0000259" key="4">
    <source>
        <dbReference type="PROSITE" id="PS50042"/>
    </source>
</evidence>
<dbReference type="EMBL" id="CP017675">
    <property type="protein sequence ID" value="APB33824.1"/>
    <property type="molecule type" value="Genomic_DNA"/>
</dbReference>
<dbReference type="InterPro" id="IPR050397">
    <property type="entry name" value="Env_Response_Regulators"/>
</dbReference>
<dbReference type="SMART" id="SM00419">
    <property type="entry name" value="HTH_CRP"/>
    <property type="match status" value="1"/>
</dbReference>
<dbReference type="GO" id="GO:0003700">
    <property type="term" value="F:DNA-binding transcription factor activity"/>
    <property type="evidence" value="ECO:0007669"/>
    <property type="project" value="TreeGrafter"/>
</dbReference>
<dbReference type="PROSITE" id="PS50042">
    <property type="entry name" value="CNMP_BINDING_3"/>
    <property type="match status" value="1"/>
</dbReference>
<dbReference type="Proteomes" id="UP000180235">
    <property type="component" value="Chromosome"/>
</dbReference>
<dbReference type="GO" id="GO:0005829">
    <property type="term" value="C:cytosol"/>
    <property type="evidence" value="ECO:0007669"/>
    <property type="project" value="TreeGrafter"/>
</dbReference>
<dbReference type="SMART" id="SM00100">
    <property type="entry name" value="cNMP"/>
    <property type="match status" value="1"/>
</dbReference>
<keyword evidence="3" id="KW-0804">Transcription</keyword>
<accession>A0A1J0AD35</accession>
<dbReference type="InterPro" id="IPR036388">
    <property type="entry name" value="WH-like_DNA-bd_sf"/>
</dbReference>
<dbReference type="PRINTS" id="PR00034">
    <property type="entry name" value="HTHCRP"/>
</dbReference>
<dbReference type="InterPro" id="IPR012318">
    <property type="entry name" value="HTH_CRP"/>
</dbReference>
<dbReference type="STRING" id="1188229.GlitD10_1501"/>
<dbReference type="AlphaFoldDB" id="A0A1J0AD35"/>
<dbReference type="GO" id="GO:0003677">
    <property type="term" value="F:DNA binding"/>
    <property type="evidence" value="ECO:0007669"/>
    <property type="project" value="UniProtKB-KW"/>
</dbReference>
<evidence type="ECO:0000256" key="2">
    <source>
        <dbReference type="ARBA" id="ARBA00023125"/>
    </source>
</evidence>
<feature type="domain" description="Cyclic nucleotide-binding" evidence="4">
    <location>
        <begin position="17"/>
        <end position="137"/>
    </location>
</feature>
<keyword evidence="7" id="KW-1185">Reference proteome</keyword>
<keyword evidence="1" id="KW-0805">Transcription regulation</keyword>
<evidence type="ECO:0000313" key="7">
    <source>
        <dbReference type="Proteomes" id="UP000180235"/>
    </source>
</evidence>
<dbReference type="Gene3D" id="2.60.120.10">
    <property type="entry name" value="Jelly Rolls"/>
    <property type="match status" value="1"/>
</dbReference>
<dbReference type="Pfam" id="PF00027">
    <property type="entry name" value="cNMP_binding"/>
    <property type="match status" value="1"/>
</dbReference>
<dbReference type="PANTHER" id="PTHR24567:SF68">
    <property type="entry name" value="DNA-BINDING TRANSCRIPTIONAL DUAL REGULATOR CRP"/>
    <property type="match status" value="1"/>
</dbReference>
<dbReference type="InterPro" id="IPR014710">
    <property type="entry name" value="RmlC-like_jellyroll"/>
</dbReference>
<dbReference type="PROSITE" id="PS51063">
    <property type="entry name" value="HTH_CRP_2"/>
    <property type="match status" value="1"/>
</dbReference>
<protein>
    <submittedName>
        <fullName evidence="6">Cyclic nucleotide-binding domain protein</fullName>
    </submittedName>
</protein>
<organism evidence="6 7">
    <name type="scientific">Gloeomargarita lithophora Alchichica-D10</name>
    <dbReference type="NCBI Taxonomy" id="1188229"/>
    <lineage>
        <taxon>Bacteria</taxon>
        <taxon>Bacillati</taxon>
        <taxon>Cyanobacteriota</taxon>
        <taxon>Cyanophyceae</taxon>
        <taxon>Gloeomargaritales</taxon>
        <taxon>Gloeomargaritaceae</taxon>
        <taxon>Gloeomargarita</taxon>
    </lineage>
</organism>
<dbReference type="Pfam" id="PF13545">
    <property type="entry name" value="HTH_Crp_2"/>
    <property type="match status" value="1"/>
</dbReference>
<dbReference type="PANTHER" id="PTHR24567">
    <property type="entry name" value="CRP FAMILY TRANSCRIPTIONAL REGULATORY PROTEIN"/>
    <property type="match status" value="1"/>
</dbReference>
<proteinExistence type="predicted"/>
<dbReference type="SUPFAM" id="SSF46785">
    <property type="entry name" value="Winged helix' DNA-binding domain"/>
    <property type="match status" value="1"/>
</dbReference>
<evidence type="ECO:0000256" key="3">
    <source>
        <dbReference type="ARBA" id="ARBA00023163"/>
    </source>
</evidence>
<evidence type="ECO:0000259" key="5">
    <source>
        <dbReference type="PROSITE" id="PS51063"/>
    </source>
</evidence>
<feature type="domain" description="HTH crp-type" evidence="5">
    <location>
        <begin position="150"/>
        <end position="236"/>
    </location>
</feature>